<evidence type="ECO:0000313" key="5">
    <source>
        <dbReference type="Proteomes" id="UP000076858"/>
    </source>
</evidence>
<dbReference type="OrthoDB" id="6378051at2759"/>
<dbReference type="EMBL" id="LRGB01000319">
    <property type="protein sequence ID" value="KZS19750.1"/>
    <property type="molecule type" value="Genomic_DNA"/>
</dbReference>
<dbReference type="PANTHER" id="PTHR33332">
    <property type="entry name" value="REVERSE TRANSCRIPTASE DOMAIN-CONTAINING PROTEIN"/>
    <property type="match status" value="1"/>
</dbReference>
<protein>
    <recommendedName>
        <fullName evidence="6">Pol-like protein</fullName>
    </recommendedName>
</protein>
<proteinExistence type="predicted"/>
<dbReference type="PROSITE" id="PS50878">
    <property type="entry name" value="RT_POL"/>
    <property type="match status" value="1"/>
</dbReference>
<dbReference type="GO" id="GO:0042575">
    <property type="term" value="C:DNA polymerase complex"/>
    <property type="evidence" value="ECO:0007669"/>
    <property type="project" value="UniProtKB-ARBA"/>
</dbReference>
<feature type="domain" description="Reverse transcriptase" evidence="2">
    <location>
        <begin position="269"/>
        <end position="525"/>
    </location>
</feature>
<organism evidence="4 5">
    <name type="scientific">Daphnia magna</name>
    <dbReference type="NCBI Taxonomy" id="35525"/>
    <lineage>
        <taxon>Eukaryota</taxon>
        <taxon>Metazoa</taxon>
        <taxon>Ecdysozoa</taxon>
        <taxon>Arthropoda</taxon>
        <taxon>Crustacea</taxon>
        <taxon>Branchiopoda</taxon>
        <taxon>Diplostraca</taxon>
        <taxon>Cladocera</taxon>
        <taxon>Anomopoda</taxon>
        <taxon>Daphniidae</taxon>
        <taxon>Daphnia</taxon>
    </lineage>
</organism>
<dbReference type="InterPro" id="IPR002156">
    <property type="entry name" value="RNaseH_domain"/>
</dbReference>
<dbReference type="PROSITE" id="PS50879">
    <property type="entry name" value="RNASE_H_1"/>
    <property type="match status" value="1"/>
</dbReference>
<dbReference type="STRING" id="35525.A0A162QK44"/>
<feature type="region of interest" description="Disordered" evidence="1">
    <location>
        <begin position="45"/>
        <end position="70"/>
    </location>
</feature>
<feature type="compositionally biased region" description="Polar residues" evidence="1">
    <location>
        <begin position="253"/>
        <end position="263"/>
    </location>
</feature>
<dbReference type="Proteomes" id="UP000076858">
    <property type="component" value="Unassembled WGS sequence"/>
</dbReference>
<dbReference type="CDD" id="cd09276">
    <property type="entry name" value="Rnase_HI_RT_non_LTR"/>
    <property type="match status" value="1"/>
</dbReference>
<dbReference type="Gene3D" id="3.30.420.10">
    <property type="entry name" value="Ribonuclease H-like superfamily/Ribonuclease H"/>
    <property type="match status" value="1"/>
</dbReference>
<keyword evidence="5" id="KW-1185">Reference proteome</keyword>
<dbReference type="AlphaFoldDB" id="A0A162QK44"/>
<dbReference type="GO" id="GO:0003676">
    <property type="term" value="F:nucleic acid binding"/>
    <property type="evidence" value="ECO:0007669"/>
    <property type="project" value="InterPro"/>
</dbReference>
<dbReference type="GO" id="GO:0004523">
    <property type="term" value="F:RNA-DNA hybrid ribonuclease activity"/>
    <property type="evidence" value="ECO:0007669"/>
    <property type="project" value="InterPro"/>
</dbReference>
<comment type="caution">
    <text evidence="4">The sequence shown here is derived from an EMBL/GenBank/DDBJ whole genome shotgun (WGS) entry which is preliminary data.</text>
</comment>
<dbReference type="Pfam" id="PF00078">
    <property type="entry name" value="RVT_1"/>
    <property type="match status" value="1"/>
</dbReference>
<name>A0A162QK44_9CRUS</name>
<feature type="region of interest" description="Disordered" evidence="1">
    <location>
        <begin position="233"/>
        <end position="266"/>
    </location>
</feature>
<dbReference type="InterPro" id="IPR012337">
    <property type="entry name" value="RNaseH-like_sf"/>
</dbReference>
<sequence>MCTNCKSLPHEADSEKCPEYLEIKTILKISVIQGISVKDHNRSYSHAVQTSKRNPILLAPSPPPPTDKTTPQLAALQAELKLVRDIAIPCMNESIRNLSLDLAATKKKLSNFDSRFDILEKKQESNAATQIDPGSGKPSPIDLIIASSQFALNSTINLGPYSGSDHLPIITTLNAHPTRLINKLSSRIFDKSKWPQWKSDLDCLLTANSFRDPHTPKLTFDIFQEANMASSYNNFQKPPPAHTPQKNPAAHGGTTNAKQQSAWKKSEAHPLHKHVCSWAWKSAIIIPLLKPGKPANETSSYRTISLTSYPGKLFERMVTNRLNWFLELNNLLGSEQAGFRNNRSTTDHLVKIDHEIKKSFKEKKSTVAVFLDINKACDTVWIHGLLYKLNKIGIHGNCLGWLHNFLLNRSICVQLGGHTSGPKRIHKGVPQGAVISSLLFNIMLHDFPLPPPTINLLLYADDVTIYAPVKHPIDAEIILQPYIEKVTKWGRKWKFKFSASKSTTVTFTQSYKPGDDPLIFLNGNRIPTATKFKFLVVFLDSILLWKHHISHVINNCVRLKNVFSIITKSTYAPPIRSLCQLFKSLVRSRTDYGLIVYGSACKTNLLKIDVICRTILRMILGSRPSTPIEIIYAEMGTESTAERRDWLSTKYTINLSQNPRNLTYLLAKELFEDMKSWPSRCSLNIKSAGLTIKNEEIKLFQYPPGAMDQTVRQPPPWSPAPLNTKWFPMADLHGIRKALAAIYSFDPPAPSIHIFSDSSAIIKAINSNLLPKNRCVAEIRNLLACLRSSGSNTTIYWISSHSGIDGNINADKLASEEAITPGNVIANQLSPDELISITRSSWKNKTLLNLIKCKKK</sequence>
<dbReference type="InterPro" id="IPR043502">
    <property type="entry name" value="DNA/RNA_pol_sf"/>
</dbReference>
<feature type="domain" description="RNase H type-1" evidence="3">
    <location>
        <begin position="695"/>
        <end position="819"/>
    </location>
</feature>
<gene>
    <name evidence="4" type="ORF">APZ42_013723</name>
</gene>
<dbReference type="CDD" id="cd01650">
    <property type="entry name" value="RT_nLTR_like"/>
    <property type="match status" value="1"/>
</dbReference>
<dbReference type="InterPro" id="IPR036397">
    <property type="entry name" value="RNaseH_sf"/>
</dbReference>
<dbReference type="InterPro" id="IPR000477">
    <property type="entry name" value="RT_dom"/>
</dbReference>
<evidence type="ECO:0000259" key="2">
    <source>
        <dbReference type="PROSITE" id="PS50878"/>
    </source>
</evidence>
<accession>A0A162QK44</accession>
<dbReference type="SUPFAM" id="SSF53098">
    <property type="entry name" value="Ribonuclease H-like"/>
    <property type="match status" value="1"/>
</dbReference>
<reference evidence="4 5" key="1">
    <citation type="submission" date="2016-03" db="EMBL/GenBank/DDBJ databases">
        <title>EvidentialGene: Evidence-directed Construction of Genes on Genomes.</title>
        <authorList>
            <person name="Gilbert D.G."/>
            <person name="Choi J.-H."/>
            <person name="Mockaitis K."/>
            <person name="Colbourne J."/>
            <person name="Pfrender M."/>
        </authorList>
    </citation>
    <scope>NUCLEOTIDE SEQUENCE [LARGE SCALE GENOMIC DNA]</scope>
    <source>
        <strain evidence="4 5">Xinb3</strain>
        <tissue evidence="4">Complete organism</tissue>
    </source>
</reference>
<evidence type="ECO:0000259" key="3">
    <source>
        <dbReference type="PROSITE" id="PS50879"/>
    </source>
</evidence>
<evidence type="ECO:0008006" key="6">
    <source>
        <dbReference type="Google" id="ProtNLM"/>
    </source>
</evidence>
<dbReference type="GO" id="GO:0071897">
    <property type="term" value="P:DNA biosynthetic process"/>
    <property type="evidence" value="ECO:0007669"/>
    <property type="project" value="UniProtKB-ARBA"/>
</dbReference>
<evidence type="ECO:0000256" key="1">
    <source>
        <dbReference type="SAM" id="MobiDB-lite"/>
    </source>
</evidence>
<evidence type="ECO:0000313" key="4">
    <source>
        <dbReference type="EMBL" id="KZS19750.1"/>
    </source>
</evidence>
<dbReference type="SUPFAM" id="SSF56672">
    <property type="entry name" value="DNA/RNA polymerases"/>
    <property type="match status" value="1"/>
</dbReference>